<gene>
    <name evidence="1" type="ORF">Cri9333_0436</name>
</gene>
<evidence type="ECO:0000313" key="2">
    <source>
        <dbReference type="Proteomes" id="UP000010472"/>
    </source>
</evidence>
<dbReference type="HOGENOM" id="CLU_637516_0_0_3"/>
<dbReference type="EMBL" id="CP003620">
    <property type="protein sequence ID" value="AFZ11407.1"/>
    <property type="molecule type" value="Genomic_DNA"/>
</dbReference>
<name>K9VV83_9CYAN</name>
<protein>
    <submittedName>
        <fullName evidence="1">Uncharacterized protein</fullName>
    </submittedName>
</protein>
<reference evidence="1 2" key="1">
    <citation type="submission" date="2012-06" db="EMBL/GenBank/DDBJ databases">
        <title>Finished chromosome of genome of Crinalium epipsammum PCC 9333.</title>
        <authorList>
            <consortium name="US DOE Joint Genome Institute"/>
            <person name="Gugger M."/>
            <person name="Coursin T."/>
            <person name="Rippka R."/>
            <person name="Tandeau De Marsac N."/>
            <person name="Huntemann M."/>
            <person name="Wei C.-L."/>
            <person name="Han J."/>
            <person name="Detter J.C."/>
            <person name="Han C."/>
            <person name="Tapia R."/>
            <person name="Davenport K."/>
            <person name="Daligault H."/>
            <person name="Erkkila T."/>
            <person name="Gu W."/>
            <person name="Munk A.C.C."/>
            <person name="Teshima H."/>
            <person name="Xu Y."/>
            <person name="Chain P."/>
            <person name="Chen A."/>
            <person name="Krypides N."/>
            <person name="Mavromatis K."/>
            <person name="Markowitz V."/>
            <person name="Szeto E."/>
            <person name="Ivanova N."/>
            <person name="Mikhailova N."/>
            <person name="Ovchinnikova G."/>
            <person name="Pagani I."/>
            <person name="Pati A."/>
            <person name="Goodwin L."/>
            <person name="Peters L."/>
            <person name="Pitluck S."/>
            <person name="Woyke T."/>
            <person name="Kerfeld C."/>
        </authorList>
    </citation>
    <scope>NUCLEOTIDE SEQUENCE [LARGE SCALE GENOMIC DNA]</scope>
    <source>
        <strain evidence="1 2">PCC 9333</strain>
    </source>
</reference>
<dbReference type="AlphaFoldDB" id="K9VV83"/>
<dbReference type="KEGG" id="cep:Cri9333_0436"/>
<dbReference type="Proteomes" id="UP000010472">
    <property type="component" value="Chromosome"/>
</dbReference>
<dbReference type="eggNOG" id="ENOG50331EP">
    <property type="taxonomic scope" value="Bacteria"/>
</dbReference>
<evidence type="ECO:0000313" key="1">
    <source>
        <dbReference type="EMBL" id="AFZ11407.1"/>
    </source>
</evidence>
<dbReference type="STRING" id="1173022.Cri9333_0436"/>
<organism evidence="1 2">
    <name type="scientific">Crinalium epipsammum PCC 9333</name>
    <dbReference type="NCBI Taxonomy" id="1173022"/>
    <lineage>
        <taxon>Bacteria</taxon>
        <taxon>Bacillati</taxon>
        <taxon>Cyanobacteriota</taxon>
        <taxon>Cyanophyceae</taxon>
        <taxon>Gomontiellales</taxon>
        <taxon>Gomontiellaceae</taxon>
        <taxon>Crinalium</taxon>
    </lineage>
</organism>
<sequence>MGTKMLELKNQNEHSLILLSSLQPSQSQARSTHKVKLVSVAPELNDYGKFQKGTLVTTKKPTFGIVSKVIANSYTPIQISWWQSNSEEVDEKFDYSFDALQALKIEPLPLFIPQKTFLTIPSGTLVLTQDNEWVQWTETLFWLKGIDEAGYHLVNQNESWLFPHLNFPGIPFACVNELVSQAALEASCYLSETDIKIKAGLWLSQNSPLNILERLLEYPKIQSDLFEQFSKSKYLQEEKYNDKNLSAGWGDAFLEHLNERKRTVGLFNFKEKYRVAQFATENENISHLYNWQFGTVINIEPSAERPIVIQWEQSLGWQEEWEQEESTTSYSKYEIHDNLITLILPVVKLSETVGYEISADGRFYRAFVGFSAKAIGKSWWKEIKKELGRISDLLPNYDPQVQHLTNEIDAKYFYLAAYPREKGLPARLRHLQEVAKLDLSKKKESWS</sequence>
<keyword evidence="2" id="KW-1185">Reference proteome</keyword>
<proteinExistence type="predicted"/>
<accession>K9VV83</accession>